<evidence type="ECO:0000313" key="2">
    <source>
        <dbReference type="Proteomes" id="UP000309997"/>
    </source>
</evidence>
<sequence>MELNDLNKVWEIEPLKMVGEEDAKKVLEKVAKQVQPIMKKRKWKVKVLSEFCPVNPALTGLNIGGGAEVNLRLRRTNNDRTLGTCYTGNGFDSVIGHIKAQVKVWGNNLDWDLDKCPVFVMVKVSKLLEKKNLFYLSMDVQYIDKECEELMAKGITGTGQGFGLPGRRLGPKHVGGDNNIKAALSPIQAAAMAAERRLHDDLWCGSKSSDSVTSIEGNVGRPEGSSTSVSSEGISAQTSPMTSMSGQESIGDHPTWQCNTCTLLNQPMALICEACGTQRHKDVAKFKLFTTCSWLAAQYLLATVASANHAWAWDGPRFSGTC</sequence>
<protein>
    <submittedName>
        <fullName evidence="1">Uncharacterized protein</fullName>
    </submittedName>
</protein>
<name>A0ACC4BMF5_POPAL</name>
<organism evidence="1 2">
    <name type="scientific">Populus alba</name>
    <name type="common">White poplar</name>
    <dbReference type="NCBI Taxonomy" id="43335"/>
    <lineage>
        <taxon>Eukaryota</taxon>
        <taxon>Viridiplantae</taxon>
        <taxon>Streptophyta</taxon>
        <taxon>Embryophyta</taxon>
        <taxon>Tracheophyta</taxon>
        <taxon>Spermatophyta</taxon>
        <taxon>Magnoliopsida</taxon>
        <taxon>eudicotyledons</taxon>
        <taxon>Gunneridae</taxon>
        <taxon>Pentapetalae</taxon>
        <taxon>rosids</taxon>
        <taxon>fabids</taxon>
        <taxon>Malpighiales</taxon>
        <taxon>Salicaceae</taxon>
        <taxon>Saliceae</taxon>
        <taxon>Populus</taxon>
    </lineage>
</organism>
<dbReference type="Proteomes" id="UP000309997">
    <property type="component" value="Unassembled WGS sequence"/>
</dbReference>
<accession>A0ACC4BMF5</accession>
<proteinExistence type="predicted"/>
<gene>
    <name evidence="1" type="ORF">D5086_021061</name>
</gene>
<reference evidence="1 2" key="1">
    <citation type="journal article" date="2024" name="Plant Biotechnol. J.">
        <title>Genome and CRISPR/Cas9 system of a widespread forest tree (Populus alba) in the world.</title>
        <authorList>
            <person name="Liu Y.J."/>
            <person name="Jiang P.F."/>
            <person name="Han X.M."/>
            <person name="Li X.Y."/>
            <person name="Wang H.M."/>
            <person name="Wang Y.J."/>
            <person name="Wang X.X."/>
            <person name="Zeng Q.Y."/>
        </authorList>
    </citation>
    <scope>NUCLEOTIDE SEQUENCE [LARGE SCALE GENOMIC DNA]</scope>
    <source>
        <strain evidence="2">cv. PAL-ZL1</strain>
    </source>
</reference>
<comment type="caution">
    <text evidence="1">The sequence shown here is derived from an EMBL/GenBank/DDBJ whole genome shotgun (WGS) entry which is preliminary data.</text>
</comment>
<evidence type="ECO:0000313" key="1">
    <source>
        <dbReference type="EMBL" id="KAL3579557.1"/>
    </source>
</evidence>
<keyword evidence="2" id="KW-1185">Reference proteome</keyword>
<dbReference type="EMBL" id="RCHU02000010">
    <property type="protein sequence ID" value="KAL3579557.1"/>
    <property type="molecule type" value="Genomic_DNA"/>
</dbReference>